<gene>
    <name evidence="10" type="ORF">EFA69_10830</name>
</gene>
<keyword evidence="4" id="KW-0249">Electron transport</keyword>
<dbReference type="OrthoDB" id="9814063at2"/>
<evidence type="ECO:0000256" key="3">
    <source>
        <dbReference type="ARBA" id="ARBA00022723"/>
    </source>
</evidence>
<dbReference type="PRINTS" id="PR00606">
    <property type="entry name" value="CYTCHROMECID"/>
</dbReference>
<keyword evidence="1" id="KW-0813">Transport</keyword>
<dbReference type="InterPro" id="IPR036909">
    <property type="entry name" value="Cyt_c-like_dom_sf"/>
</dbReference>
<dbReference type="GO" id="GO:0005506">
    <property type="term" value="F:iron ion binding"/>
    <property type="evidence" value="ECO:0007669"/>
    <property type="project" value="InterPro"/>
</dbReference>
<evidence type="ECO:0000313" key="11">
    <source>
        <dbReference type="Proteomes" id="UP000271010"/>
    </source>
</evidence>
<dbReference type="SUPFAM" id="SSF46626">
    <property type="entry name" value="Cytochrome c"/>
    <property type="match status" value="1"/>
</dbReference>
<dbReference type="PROSITE" id="PS51257">
    <property type="entry name" value="PROKAR_LIPOPROTEIN"/>
    <property type="match status" value="1"/>
</dbReference>
<evidence type="ECO:0000256" key="5">
    <source>
        <dbReference type="ARBA" id="ARBA00023004"/>
    </source>
</evidence>
<feature type="domain" description="Cytochrome c" evidence="9">
    <location>
        <begin position="69"/>
        <end position="154"/>
    </location>
</feature>
<feature type="binding site" description="covalent" evidence="6">
    <location>
        <position position="132"/>
    </location>
    <ligand>
        <name>heme c</name>
        <dbReference type="ChEBI" id="CHEBI:61717"/>
    </ligand>
</feature>
<dbReference type="Proteomes" id="UP000271010">
    <property type="component" value="Unassembled WGS sequence"/>
</dbReference>
<evidence type="ECO:0000313" key="10">
    <source>
        <dbReference type="EMBL" id="RNI30383.1"/>
    </source>
</evidence>
<dbReference type="Pfam" id="PF00034">
    <property type="entry name" value="Cytochrom_C"/>
    <property type="match status" value="1"/>
</dbReference>
<feature type="chain" id="PRO_5018306651" evidence="8">
    <location>
        <begin position="25"/>
        <end position="155"/>
    </location>
</feature>
<evidence type="ECO:0000256" key="7">
    <source>
        <dbReference type="SAM" id="MobiDB-lite"/>
    </source>
</evidence>
<proteinExistence type="predicted"/>
<keyword evidence="8" id="KW-0732">Signal</keyword>
<dbReference type="RefSeq" id="WP_123133462.1">
    <property type="nucleotide sequence ID" value="NZ_RJJE01000009.1"/>
</dbReference>
<dbReference type="GO" id="GO:0020037">
    <property type="term" value="F:heme binding"/>
    <property type="evidence" value="ECO:0007669"/>
    <property type="project" value="InterPro"/>
</dbReference>
<evidence type="ECO:0000256" key="6">
    <source>
        <dbReference type="PIRSR" id="PIRSR602324-1"/>
    </source>
</evidence>
<keyword evidence="5 6" id="KW-0408">Iron</keyword>
<dbReference type="InterPro" id="IPR002324">
    <property type="entry name" value="Cyt_c_ID"/>
</dbReference>
<comment type="caution">
    <text evidence="10">The sequence shown here is derived from an EMBL/GenBank/DDBJ whole genome shotgun (WGS) entry which is preliminary data.</text>
</comment>
<protein>
    <submittedName>
        <fullName evidence="10">Cytochrome c class I</fullName>
    </submittedName>
</protein>
<evidence type="ECO:0000256" key="4">
    <source>
        <dbReference type="ARBA" id="ARBA00022982"/>
    </source>
</evidence>
<dbReference type="PROSITE" id="PS51007">
    <property type="entry name" value="CYTC"/>
    <property type="match status" value="1"/>
</dbReference>
<keyword evidence="11" id="KW-1185">Reference proteome</keyword>
<feature type="signal peptide" evidence="8">
    <location>
        <begin position="1"/>
        <end position="24"/>
    </location>
</feature>
<name>A0A3M9MZQ9_9BACT</name>
<evidence type="ECO:0000259" key="9">
    <source>
        <dbReference type="PROSITE" id="PS51007"/>
    </source>
</evidence>
<organism evidence="10 11">
    <name type="scientific">Rufibacter immobilis</name>
    <dbReference type="NCBI Taxonomy" id="1348778"/>
    <lineage>
        <taxon>Bacteria</taxon>
        <taxon>Pseudomonadati</taxon>
        <taxon>Bacteroidota</taxon>
        <taxon>Cytophagia</taxon>
        <taxon>Cytophagales</taxon>
        <taxon>Hymenobacteraceae</taxon>
        <taxon>Rufibacter</taxon>
    </lineage>
</organism>
<feature type="compositionally biased region" description="Polar residues" evidence="7">
    <location>
        <begin position="46"/>
        <end position="60"/>
    </location>
</feature>
<evidence type="ECO:0000256" key="8">
    <source>
        <dbReference type="SAM" id="SignalP"/>
    </source>
</evidence>
<feature type="region of interest" description="Disordered" evidence="7">
    <location>
        <begin position="41"/>
        <end position="60"/>
    </location>
</feature>
<evidence type="ECO:0000256" key="1">
    <source>
        <dbReference type="ARBA" id="ARBA00022448"/>
    </source>
</evidence>
<dbReference type="AlphaFoldDB" id="A0A3M9MZQ9"/>
<evidence type="ECO:0000256" key="2">
    <source>
        <dbReference type="ARBA" id="ARBA00022617"/>
    </source>
</evidence>
<comment type="PTM">
    <text evidence="6">Binds 1 heme c group covalently per subunit.</text>
</comment>
<feature type="binding site" description="axial binding residue" evidence="6">
    <location>
        <position position="83"/>
    </location>
    <ligand>
        <name>heme c</name>
        <dbReference type="ChEBI" id="CHEBI:61717"/>
    </ligand>
    <ligandPart>
        <name>Fe</name>
        <dbReference type="ChEBI" id="CHEBI:18248"/>
    </ligandPart>
</feature>
<sequence length="155" mass="16039">MKKTFLLLASCAFMAACGSNSSSSENGTVANADADSADAAAMSAATRQSDVDTSSMNIGTDRTAGGAGSLAEKGAQLIAQSDCAACHRIDQKVVGPAYEAVAQKYEANQKDTDYLASKIIQGGKGVWGEVPMTPHPNISKEDAQAMAQYILSLKK</sequence>
<dbReference type="EMBL" id="RJJE01000009">
    <property type="protein sequence ID" value="RNI30383.1"/>
    <property type="molecule type" value="Genomic_DNA"/>
</dbReference>
<reference evidence="10 11" key="1">
    <citation type="submission" date="2018-11" db="EMBL/GenBank/DDBJ databases">
        <title>Rufibacter latericius sp. nov., isolated from water in Baiyang Lake.</title>
        <authorList>
            <person name="Yang Y."/>
        </authorList>
    </citation>
    <scope>NUCLEOTIDE SEQUENCE [LARGE SCALE GENOMIC DNA]</scope>
    <source>
        <strain evidence="10 11">MCC P1</strain>
    </source>
</reference>
<accession>A0A3M9MZQ9</accession>
<dbReference type="Gene3D" id="1.10.760.10">
    <property type="entry name" value="Cytochrome c-like domain"/>
    <property type="match status" value="1"/>
</dbReference>
<keyword evidence="2 6" id="KW-0349">Heme</keyword>
<dbReference type="GO" id="GO:0009055">
    <property type="term" value="F:electron transfer activity"/>
    <property type="evidence" value="ECO:0007669"/>
    <property type="project" value="InterPro"/>
</dbReference>
<dbReference type="InterPro" id="IPR009056">
    <property type="entry name" value="Cyt_c-like_dom"/>
</dbReference>
<feature type="binding site" description="covalent" evidence="6">
    <location>
        <position position="87"/>
    </location>
    <ligand>
        <name>heme c</name>
        <dbReference type="ChEBI" id="CHEBI:61717"/>
    </ligand>
</feature>
<keyword evidence="3 6" id="KW-0479">Metal-binding</keyword>